<dbReference type="Gene3D" id="1.25.10.10">
    <property type="entry name" value="Leucine-rich Repeat Variant"/>
    <property type="match status" value="1"/>
</dbReference>
<evidence type="ECO:0008006" key="4">
    <source>
        <dbReference type="Google" id="ProtNLM"/>
    </source>
</evidence>
<protein>
    <recommendedName>
        <fullName evidence="4">HEAT repeat protein</fullName>
    </recommendedName>
</protein>
<evidence type="ECO:0000313" key="2">
    <source>
        <dbReference type="EMBL" id="PWN05610.1"/>
    </source>
</evidence>
<keyword evidence="3" id="KW-1185">Reference proteome</keyword>
<evidence type="ECO:0000256" key="1">
    <source>
        <dbReference type="SAM" id="Phobius"/>
    </source>
</evidence>
<keyword evidence="1" id="KW-1133">Transmembrane helix</keyword>
<dbReference type="InterPro" id="IPR016024">
    <property type="entry name" value="ARM-type_fold"/>
</dbReference>
<reference evidence="2 3" key="1">
    <citation type="submission" date="2018-05" db="EMBL/GenBank/DDBJ databases">
        <title>Rhodohalobacter halophilus gen. nov., sp. nov., a moderately halophilic member of the family Balneolaceae.</title>
        <authorList>
            <person name="Liu Z.-W."/>
        </authorList>
    </citation>
    <scope>NUCLEOTIDE SEQUENCE [LARGE SCALE GENOMIC DNA]</scope>
    <source>
        <strain evidence="2 3">8A47</strain>
    </source>
</reference>
<dbReference type="OrthoDB" id="697008at2"/>
<dbReference type="SUPFAM" id="SSF48371">
    <property type="entry name" value="ARM repeat"/>
    <property type="match status" value="1"/>
</dbReference>
<dbReference type="InterPro" id="IPR011989">
    <property type="entry name" value="ARM-like"/>
</dbReference>
<proteinExistence type="predicted"/>
<accession>A0A316TMH1</accession>
<name>A0A316TMH1_9BACT</name>
<dbReference type="Pfam" id="PF13646">
    <property type="entry name" value="HEAT_2"/>
    <property type="match status" value="1"/>
</dbReference>
<comment type="caution">
    <text evidence="2">The sequence shown here is derived from an EMBL/GenBank/DDBJ whole genome shotgun (WGS) entry which is preliminary data.</text>
</comment>
<evidence type="ECO:0000313" key="3">
    <source>
        <dbReference type="Proteomes" id="UP000245533"/>
    </source>
</evidence>
<keyword evidence="1" id="KW-0472">Membrane</keyword>
<dbReference type="Proteomes" id="UP000245533">
    <property type="component" value="Unassembled WGS sequence"/>
</dbReference>
<feature type="transmembrane region" description="Helical" evidence="1">
    <location>
        <begin position="12"/>
        <end position="34"/>
    </location>
</feature>
<dbReference type="AlphaFoldDB" id="A0A316TMH1"/>
<sequence length="367" mass="41658">MKEILQIHSDTIVLGVVLFLGLLSAVVFAGAVYSRWRINKYENRKVNIRRELSDRLIRYVSGDLNFSGFTSGLSGNMEFPILLELAGELDKSLEGDEESRLKKLLNLPEIRSYYAERFHSPNPLEKAKACLYMARKDVIKKFDLPRIMKLTADEHPMLAYSACLAILKHGNDEQAATAIRNALKNRGLSNQALNDIFVALRERSEQESTSEAEFLMELIHSGCYNQDRRALMIRTLGELGYYESADFLLNEFYALPEKGFNAGVLISLIETLAQFGMTQILDRLRSDFILSDNSDVRLAVARAMENLREEENIPFLKWLMADKGYYVRYYAAKSLSGYSGVDLKDVPVPTMSSEELEEMIGEIETVS</sequence>
<organism evidence="2 3">
    <name type="scientific">Rhodohalobacter mucosus</name>
    <dbReference type="NCBI Taxonomy" id="2079485"/>
    <lineage>
        <taxon>Bacteria</taxon>
        <taxon>Pseudomonadati</taxon>
        <taxon>Balneolota</taxon>
        <taxon>Balneolia</taxon>
        <taxon>Balneolales</taxon>
        <taxon>Balneolaceae</taxon>
        <taxon>Rhodohalobacter</taxon>
    </lineage>
</organism>
<gene>
    <name evidence="2" type="ORF">DDZ15_13510</name>
</gene>
<dbReference type="EMBL" id="QGGB01000009">
    <property type="protein sequence ID" value="PWN05610.1"/>
    <property type="molecule type" value="Genomic_DNA"/>
</dbReference>
<dbReference type="RefSeq" id="WP_109647638.1">
    <property type="nucleotide sequence ID" value="NZ_QGGB01000009.1"/>
</dbReference>
<keyword evidence="1" id="KW-0812">Transmembrane</keyword>